<dbReference type="Proteomes" id="UP000885936">
    <property type="component" value="Unassembled WGS sequence"/>
</dbReference>
<comment type="caution">
    <text evidence="4">The sequence shown here is derived from an EMBL/GenBank/DDBJ whole genome shotgun (WGS) entry which is preliminary data.</text>
</comment>
<dbReference type="STRING" id="1839936.SBU_001226"/>
<protein>
    <submittedName>
        <fullName evidence="2">PRC-barrel domain containing protein</fullName>
    </submittedName>
    <submittedName>
        <fullName evidence="4">Photosystem reaction center subunit H</fullName>
    </submittedName>
</protein>
<gene>
    <name evidence="2" type="ORF">ENG09_04185</name>
    <name evidence="3" type="ORF">ENI32_01505</name>
    <name evidence="4" type="ORF">SBU_001226</name>
</gene>
<evidence type="ECO:0000313" key="2">
    <source>
        <dbReference type="EMBL" id="HDM36435.1"/>
    </source>
</evidence>
<dbReference type="PANTHER" id="PTHR38137">
    <property type="entry name" value="PRC-BARREL DOMAIN PROTEIN"/>
    <property type="match status" value="1"/>
</dbReference>
<organism evidence="4 5">
    <name type="scientific">Candidatus Syntropharchaeum butanivorans</name>
    <dbReference type="NCBI Taxonomy" id="1839936"/>
    <lineage>
        <taxon>Archaea</taxon>
        <taxon>Methanobacteriati</taxon>
        <taxon>Methanobacteriota</taxon>
        <taxon>Stenosarchaea group</taxon>
        <taxon>Methanomicrobia</taxon>
        <taxon>Methanosarcinales</taxon>
        <taxon>ANME-2 cluster</taxon>
        <taxon>Candidatus Syntropharchaeum</taxon>
    </lineage>
</organism>
<dbReference type="InterPro" id="IPR027275">
    <property type="entry name" value="PRC-brl_dom"/>
</dbReference>
<proteinExistence type="predicted"/>
<dbReference type="SUPFAM" id="SSF50346">
    <property type="entry name" value="PRC-barrel domain"/>
    <property type="match status" value="1"/>
</dbReference>
<dbReference type="Pfam" id="PF05239">
    <property type="entry name" value="PRC"/>
    <property type="match status" value="1"/>
</dbReference>
<dbReference type="Proteomes" id="UP000885863">
    <property type="component" value="Unassembled WGS sequence"/>
</dbReference>
<dbReference type="Gene3D" id="2.30.30.240">
    <property type="entry name" value="PRC-barrel domain"/>
    <property type="match status" value="1"/>
</dbReference>
<name>A0A1F2P3G8_9EURY</name>
<evidence type="ECO:0000313" key="5">
    <source>
        <dbReference type="Proteomes" id="UP000185779"/>
    </source>
</evidence>
<dbReference type="Proteomes" id="UP000185779">
    <property type="component" value="Unassembled WGS sequence"/>
</dbReference>
<keyword evidence="5" id="KW-1185">Reference proteome</keyword>
<reference evidence="4 5" key="1">
    <citation type="submission" date="2016-05" db="EMBL/GenBank/DDBJ databases">
        <title>Microbial consortia oxidize butane by reversing methanogenesis.</title>
        <authorList>
            <person name="Laso-Perez R."/>
            <person name="Richter M."/>
            <person name="Wegener G."/>
            <person name="Musat F."/>
        </authorList>
    </citation>
    <scope>NUCLEOTIDE SEQUENCE [LARGE SCALE GENOMIC DNA]</scope>
    <source>
        <strain evidence="4">BOX1</strain>
    </source>
</reference>
<dbReference type="EMBL" id="LYOR01000006">
    <property type="protein sequence ID" value="OFV65817.1"/>
    <property type="molecule type" value="Genomic_DNA"/>
</dbReference>
<dbReference type="EMBL" id="DQZR01000182">
    <property type="protein sequence ID" value="HDM36435.1"/>
    <property type="molecule type" value="Genomic_DNA"/>
</dbReference>
<accession>A0A1F2P3G8</accession>
<dbReference type="PANTHER" id="PTHR38137:SF2">
    <property type="entry name" value="PRC-BARREL DOMAIN-CONTAINING PROTEIN"/>
    <property type="match status" value="1"/>
</dbReference>
<dbReference type="AlphaFoldDB" id="A0A1F2P3G8"/>
<evidence type="ECO:0000259" key="1">
    <source>
        <dbReference type="Pfam" id="PF05239"/>
    </source>
</evidence>
<evidence type="ECO:0000313" key="4">
    <source>
        <dbReference type="EMBL" id="OFV65817.1"/>
    </source>
</evidence>
<reference evidence="2" key="2">
    <citation type="journal article" date="2020" name="mSystems">
        <title>Genome- and Community-Level Interaction Insights into Carbon Utilization and Element Cycling Functions of Hydrothermarchaeota in Hydrothermal Sediment.</title>
        <authorList>
            <person name="Zhou Z."/>
            <person name="Liu Y."/>
            <person name="Xu W."/>
            <person name="Pan J."/>
            <person name="Luo Z.H."/>
            <person name="Li M."/>
        </authorList>
    </citation>
    <scope>NUCLEOTIDE SEQUENCE [LARGE SCALE GENOMIC DNA]</scope>
    <source>
        <strain evidence="2">HyVt-185</strain>
        <strain evidence="3">HyVt-386</strain>
    </source>
</reference>
<dbReference type="EMBL" id="DRIE01000021">
    <property type="protein sequence ID" value="HEC56552.1"/>
    <property type="molecule type" value="Genomic_DNA"/>
</dbReference>
<sequence length="93" mass="10327">MSKIYTRRLYGKKVVATDGTEVGELANIIADMRTGELVEIVVKPDISFDTSGYRMEDGFILLPFTVVEAAKDVVTVNLGRIRESSGDMERIEV</sequence>
<feature type="domain" description="PRC-barrel" evidence="1">
    <location>
        <begin position="2"/>
        <end position="77"/>
    </location>
</feature>
<dbReference type="InterPro" id="IPR011033">
    <property type="entry name" value="PRC_barrel-like_sf"/>
</dbReference>
<evidence type="ECO:0000313" key="3">
    <source>
        <dbReference type="EMBL" id="HEC56552.1"/>
    </source>
</evidence>